<accession>A0ABR1S1S7</accession>
<reference evidence="2 3" key="1">
    <citation type="submission" date="2023-01" db="EMBL/GenBank/DDBJ databases">
        <title>Analysis of 21 Apiospora genomes using comparative genomics revels a genus with tremendous synthesis potential of carbohydrate active enzymes and secondary metabolites.</title>
        <authorList>
            <person name="Sorensen T."/>
        </authorList>
    </citation>
    <scope>NUCLEOTIDE SEQUENCE [LARGE SCALE GENOMIC DNA]</scope>
    <source>
        <strain evidence="2 3">CBS 33761</strain>
    </source>
</reference>
<dbReference type="EMBL" id="JAQQWK010000011">
    <property type="protein sequence ID" value="KAK8024119.1"/>
    <property type="molecule type" value="Genomic_DNA"/>
</dbReference>
<evidence type="ECO:0000256" key="1">
    <source>
        <dbReference type="SAM" id="MobiDB-lite"/>
    </source>
</evidence>
<proteinExistence type="predicted"/>
<feature type="region of interest" description="Disordered" evidence="1">
    <location>
        <begin position="89"/>
        <end position="130"/>
    </location>
</feature>
<comment type="caution">
    <text evidence="2">The sequence shown here is derived from an EMBL/GenBank/DDBJ whole genome shotgun (WGS) entry which is preliminary data.</text>
</comment>
<gene>
    <name evidence="2" type="ORF">PG993_012185</name>
</gene>
<sequence>MASSMKGDWLAIDLTLTPSGRTTRGQNDNMSWNPSRSFCAEFRLNWGFIPNVVKDIELGIATDEPGEDMLEKVAPPLDEDAEIMVESLSNPSSALEGTRSSTNWSCFSKRSSKPDPISASTGRLKSMLKV</sequence>
<dbReference type="Proteomes" id="UP001444661">
    <property type="component" value="Unassembled WGS sequence"/>
</dbReference>
<evidence type="ECO:0000313" key="2">
    <source>
        <dbReference type="EMBL" id="KAK8024119.1"/>
    </source>
</evidence>
<organism evidence="2 3">
    <name type="scientific">Apiospora rasikravindrae</name>
    <dbReference type="NCBI Taxonomy" id="990691"/>
    <lineage>
        <taxon>Eukaryota</taxon>
        <taxon>Fungi</taxon>
        <taxon>Dikarya</taxon>
        <taxon>Ascomycota</taxon>
        <taxon>Pezizomycotina</taxon>
        <taxon>Sordariomycetes</taxon>
        <taxon>Xylariomycetidae</taxon>
        <taxon>Amphisphaeriales</taxon>
        <taxon>Apiosporaceae</taxon>
        <taxon>Apiospora</taxon>
    </lineage>
</organism>
<name>A0ABR1S1S7_9PEZI</name>
<protein>
    <submittedName>
        <fullName evidence="2">Uncharacterized protein</fullName>
    </submittedName>
</protein>
<keyword evidence="3" id="KW-1185">Reference proteome</keyword>
<feature type="compositionally biased region" description="Polar residues" evidence="1">
    <location>
        <begin position="89"/>
        <end position="109"/>
    </location>
</feature>
<evidence type="ECO:0000313" key="3">
    <source>
        <dbReference type="Proteomes" id="UP001444661"/>
    </source>
</evidence>